<sequence length="1698" mass="183025">MKSNHFKSIFKFIIKLVFIFCCISTPITLYSQGFNNNEWIFGYCEGGDNNYISFGKDGKAKVESLSGDITLGKANTAMAIDPITGEILFYTDGALVYNYLNDAMQGVVGELGGVETARQSVAISALDYDPSPGGSRDFYIFYIDPAGQLQYSLVDMNDQGGAPSNQPAAGSVSQGGTVGDAQGAILAVKSGSSPDYIVSYDNGNLTAKRLEDQPGQFTAADTLSLGSAPQTMLFDEDAGVLYIVPNNPGEDLLVVPFDADSGLFGTPEALGGTGGTELITGLAISPDGDFLYYSQGDELKRFFISEEEIAPEIPASQIPDSTAVSLPLTAEIFKIYDVKSGPDGQLYYIYEEVEGGPQYVGRVSNPDEWTMIGLLIEELPFDGSDFCGTVFPQFSPNIDLGPVVDFTWEPEMPCMNTSIQLTSEVTPLNYRPVSFEWEILPPLTDEDGEEIEMDLSVEHLLLPQEATSEQQVTVSLTVTYANGETGNVTKSISLTENNLTAQFSPSDTTLCEPSCIDLMPLLEAQSEGEDGGQGGQQGGGGLGGGTGGQGQGETNYEYFWSNKRDEGWGPEAPNEVCEPGYYWVLVREQGSTCYAYAGIRIKIWDIEDQSNNIWYFGDGAGLDFNRDPDDPNASTPRPIETPHPQDIPAGVTTVSDQTGQVLFYTDGQTVWDLNGDPMQNGEDIGGDNLSSSSVLAVPIATDETLYYLFTTQLGAGGQNEVRYSLVDIKGDNPDGIGNVVTKDNLLFSPSTQHSAAFNSGDTIWVAFHEKGNNTYRLYPVNDDGIAQPVFNSVGSNFDFGDGSGTMKFSSDGEKVAVTFKEGGSNKLEIFDFDQETGEMTPYALLDLGTEGDIYGLEFSDDTNRVFVSYTNGGPGIEEYYIQGFEETDNSDPENPVTTVCPDCFEEAKFQTEIESCILSSKAVISGTESLPLGALQIGPDGQIYSAVVGSNQIGQVQVGGACNPSTFTQQGVAPMPGTTNLGLPSFVQNSGSSIPDPSLDGPDRLCLGNDIGARGVFEGGGEPDIDIYNWTIFDAEGEVVDEFLNGGEDFQELEYFFQETGVFTVQLQVDRCGAPWEEVFTHEVEVVPSPVITLPSEISLCGEEITLVAVDPDDPRIGEYIFRWVNAAGIVVGNSNELTVTEESIYTVLVAYDIPEEFRDEDEEYQTCPVSQSVFVGPPFEFTIDQSAAAVCYGDSVSFSPDTPVSGTWSIRLGTEAEYSVIGETQELSLNTGDLEGPGTYELLFQTADPLNSNCTVERTATLEVTGLPEFSVVDVDPSQSCTVTNGSIVVEVVSQLDSLVLVGANDVFRDIQPNTQLSFDNLAPGNYTFTGYIGSCEMTHSAVVENNTPPDDLVYTVSTLPESCSDSGPQNGAVVIVFDGDPVSGDYTITDLATGEKFNATFSDRSSINVVLPAGTYSVEVANELGCTVPDPGTYEIVSGEEEVVLTSPGFCGGVVITEILAEADLSFVDKIEWYNVVGASKNLIVGEEQLTLMVSSPGTYEIHLLNAAGCLLGTGQITINQSDSTPPSLLPNYDICKSSNDLVTLEVGSWDSYEWSKNGTVVSLDPSFTPIEEGNYELMVIDSEGCDYTINFTITEVCEVNVVYPNAIRPGDPDRGFLIYTTGQLDTLTVLIYNRWGELIYFCEQENIAESISVCAWDGLVNGRKVPSGTYPIVVKFTNEKQNVNKIKRDAIVVIE</sequence>
<feature type="compositionally biased region" description="Gly residues" evidence="1">
    <location>
        <begin position="531"/>
        <end position="551"/>
    </location>
</feature>
<feature type="region of interest" description="Disordered" evidence="1">
    <location>
        <begin position="625"/>
        <end position="647"/>
    </location>
</feature>
<feature type="transmembrane region" description="Helical" evidence="2">
    <location>
        <begin position="12"/>
        <end position="30"/>
    </location>
</feature>
<dbReference type="SUPFAM" id="SSF82171">
    <property type="entry name" value="DPP6 N-terminal domain-like"/>
    <property type="match status" value="1"/>
</dbReference>
<evidence type="ECO:0000256" key="1">
    <source>
        <dbReference type="SAM" id="MobiDB-lite"/>
    </source>
</evidence>
<dbReference type="RefSeq" id="WP_048642353.1">
    <property type="nucleotide sequence ID" value="NZ_CP012040.1"/>
</dbReference>
<dbReference type="Pfam" id="PF13585">
    <property type="entry name" value="CHU_C"/>
    <property type="match status" value="1"/>
</dbReference>
<reference evidence="3 4" key="1">
    <citation type="submission" date="2015-07" db="EMBL/GenBank/DDBJ databases">
        <authorList>
            <person name="Kim K.M."/>
        </authorList>
    </citation>
    <scope>NUCLEOTIDE SEQUENCE [LARGE SCALE GENOMIC DNA]</scope>
    <source>
        <strain evidence="3 4">KCTC 12363</strain>
    </source>
</reference>
<dbReference type="InterPro" id="IPR013783">
    <property type="entry name" value="Ig-like_fold"/>
</dbReference>
<proteinExistence type="predicted"/>
<accession>A0A0H4PUR9</accession>
<keyword evidence="3" id="KW-0675">Receptor</keyword>
<dbReference type="SUPFAM" id="SSF101898">
    <property type="entry name" value="NHL repeat"/>
    <property type="match status" value="1"/>
</dbReference>
<keyword evidence="2" id="KW-0812">Transmembrane</keyword>
<keyword evidence="4" id="KW-1185">Reference proteome</keyword>
<dbReference type="EMBL" id="CP012040">
    <property type="protein sequence ID" value="AKP52087.1"/>
    <property type="molecule type" value="Genomic_DNA"/>
</dbReference>
<dbReference type="STRING" id="320787.CA2015_2677"/>
<gene>
    <name evidence="3" type="ORF">CA2015_2677</name>
</gene>
<dbReference type="Gene3D" id="2.60.40.10">
    <property type="entry name" value="Immunoglobulins"/>
    <property type="match status" value="1"/>
</dbReference>
<feature type="region of interest" description="Disordered" evidence="1">
    <location>
        <begin position="526"/>
        <end position="555"/>
    </location>
</feature>
<name>A0A0H4PUR9_9BACT</name>
<protein>
    <submittedName>
        <fullName evidence="3">TonB-dependent receptor</fullName>
    </submittedName>
</protein>
<keyword evidence="2" id="KW-0472">Membrane</keyword>
<evidence type="ECO:0000313" key="4">
    <source>
        <dbReference type="Proteomes" id="UP000036520"/>
    </source>
</evidence>
<evidence type="ECO:0000313" key="3">
    <source>
        <dbReference type="EMBL" id="AKP52087.1"/>
    </source>
</evidence>
<keyword evidence="2" id="KW-1133">Transmembrane helix</keyword>
<evidence type="ECO:0000256" key="2">
    <source>
        <dbReference type="SAM" id="Phobius"/>
    </source>
</evidence>
<organism evidence="3 4">
    <name type="scientific">Cyclobacterium amurskyense</name>
    <dbReference type="NCBI Taxonomy" id="320787"/>
    <lineage>
        <taxon>Bacteria</taxon>
        <taxon>Pseudomonadati</taxon>
        <taxon>Bacteroidota</taxon>
        <taxon>Cytophagia</taxon>
        <taxon>Cytophagales</taxon>
        <taxon>Cyclobacteriaceae</taxon>
        <taxon>Cyclobacterium</taxon>
    </lineage>
</organism>
<dbReference type="OrthoDB" id="9765926at2"/>
<dbReference type="Proteomes" id="UP000036520">
    <property type="component" value="Chromosome"/>
</dbReference>
<dbReference type="KEGG" id="camu:CA2015_2677"/>